<keyword evidence="3" id="KW-0804">Transcription</keyword>
<reference evidence="5 6" key="1">
    <citation type="submission" date="2016-10" db="EMBL/GenBank/DDBJ databases">
        <authorList>
            <person name="de Groot N.N."/>
        </authorList>
    </citation>
    <scope>NUCLEOTIDE SEQUENCE [LARGE SCALE GENOMIC DNA]</scope>
    <source>
        <strain evidence="5 6">DSM 19981</strain>
    </source>
</reference>
<dbReference type="InterPro" id="IPR000524">
    <property type="entry name" value="Tscrpt_reg_HTH_GntR"/>
</dbReference>
<proteinExistence type="predicted"/>
<dbReference type="EMBL" id="FOSQ01000003">
    <property type="protein sequence ID" value="SFK53997.1"/>
    <property type="molecule type" value="Genomic_DNA"/>
</dbReference>
<dbReference type="SMART" id="SM00345">
    <property type="entry name" value="HTH_GNTR"/>
    <property type="match status" value="1"/>
</dbReference>
<evidence type="ECO:0000256" key="2">
    <source>
        <dbReference type="ARBA" id="ARBA00023125"/>
    </source>
</evidence>
<dbReference type="SMART" id="SM00895">
    <property type="entry name" value="FCD"/>
    <property type="match status" value="1"/>
</dbReference>
<dbReference type="GO" id="GO:0003700">
    <property type="term" value="F:DNA-binding transcription factor activity"/>
    <property type="evidence" value="ECO:0007669"/>
    <property type="project" value="InterPro"/>
</dbReference>
<evidence type="ECO:0000313" key="6">
    <source>
        <dbReference type="Proteomes" id="UP000199473"/>
    </source>
</evidence>
<dbReference type="PANTHER" id="PTHR43537">
    <property type="entry name" value="TRANSCRIPTIONAL REGULATOR, GNTR FAMILY"/>
    <property type="match status" value="1"/>
</dbReference>
<dbReference type="SUPFAM" id="SSF46785">
    <property type="entry name" value="Winged helix' DNA-binding domain"/>
    <property type="match status" value="1"/>
</dbReference>
<dbReference type="PANTHER" id="PTHR43537:SF20">
    <property type="entry name" value="HTH-TYPE TRANSCRIPTIONAL REPRESSOR GLAR"/>
    <property type="match status" value="1"/>
</dbReference>
<gene>
    <name evidence="5" type="ORF">SAMN02745775_103335</name>
</gene>
<evidence type="ECO:0000313" key="5">
    <source>
        <dbReference type="EMBL" id="SFK53997.1"/>
    </source>
</evidence>
<dbReference type="STRING" id="1123062.SAMN02745775_103335"/>
<dbReference type="AlphaFoldDB" id="A0A1I4AD31"/>
<dbReference type="Gene3D" id="1.20.120.530">
    <property type="entry name" value="GntR ligand-binding domain-like"/>
    <property type="match status" value="1"/>
</dbReference>
<evidence type="ECO:0000259" key="4">
    <source>
        <dbReference type="PROSITE" id="PS50949"/>
    </source>
</evidence>
<dbReference type="InterPro" id="IPR036388">
    <property type="entry name" value="WH-like_DNA-bd_sf"/>
</dbReference>
<organism evidence="5 6">
    <name type="scientific">Falsiroseomonas stagni DSM 19981</name>
    <dbReference type="NCBI Taxonomy" id="1123062"/>
    <lineage>
        <taxon>Bacteria</taxon>
        <taxon>Pseudomonadati</taxon>
        <taxon>Pseudomonadota</taxon>
        <taxon>Alphaproteobacteria</taxon>
        <taxon>Acetobacterales</taxon>
        <taxon>Roseomonadaceae</taxon>
        <taxon>Falsiroseomonas</taxon>
    </lineage>
</organism>
<dbReference type="Pfam" id="PF07729">
    <property type="entry name" value="FCD"/>
    <property type="match status" value="1"/>
</dbReference>
<dbReference type="InterPro" id="IPR036390">
    <property type="entry name" value="WH_DNA-bd_sf"/>
</dbReference>
<keyword evidence="1" id="KW-0805">Transcription regulation</keyword>
<dbReference type="Pfam" id="PF00392">
    <property type="entry name" value="GntR"/>
    <property type="match status" value="1"/>
</dbReference>
<dbReference type="SUPFAM" id="SSF48008">
    <property type="entry name" value="GntR ligand-binding domain-like"/>
    <property type="match status" value="1"/>
</dbReference>
<accession>A0A1I4AD31</accession>
<protein>
    <submittedName>
        <fullName evidence="5">DNA-binding transcriptional regulator, GntR family</fullName>
    </submittedName>
</protein>
<dbReference type="GO" id="GO:0003677">
    <property type="term" value="F:DNA binding"/>
    <property type="evidence" value="ECO:0007669"/>
    <property type="project" value="UniProtKB-KW"/>
</dbReference>
<sequence>MPVEYRFSFDRGSGFRQSSGMAMSPHRTTPVAIALPGVEEARTLTTAVHGRLRDDLIACRIRPGEKLLIGLLAQRFKVSAAIIREALSRLLADGLVVAEDQRGFRASPLTLPDLRDLAETRAEIECLALRRSMARGDAAWREAVQASWTALRTSRHPLPGDSAEAHDSWSALHARFHAALVGACGLDWLMRFRTTLYEQSERYRRMSRLVRGLSRDVQAEHGQIVEAVQDGAEEDAVALLAAHLRRTAEDIEAAARNQGLGDAITPRSRWGQGA</sequence>
<evidence type="ECO:0000256" key="3">
    <source>
        <dbReference type="ARBA" id="ARBA00023163"/>
    </source>
</evidence>
<dbReference type="InterPro" id="IPR011711">
    <property type="entry name" value="GntR_C"/>
</dbReference>
<feature type="domain" description="HTH gntR-type" evidence="4">
    <location>
        <begin position="42"/>
        <end position="109"/>
    </location>
</feature>
<keyword evidence="2 5" id="KW-0238">DNA-binding</keyword>
<dbReference type="Proteomes" id="UP000199473">
    <property type="component" value="Unassembled WGS sequence"/>
</dbReference>
<keyword evidence="6" id="KW-1185">Reference proteome</keyword>
<dbReference type="PROSITE" id="PS50949">
    <property type="entry name" value="HTH_GNTR"/>
    <property type="match status" value="1"/>
</dbReference>
<name>A0A1I4AD31_9PROT</name>
<dbReference type="Gene3D" id="1.10.10.10">
    <property type="entry name" value="Winged helix-like DNA-binding domain superfamily/Winged helix DNA-binding domain"/>
    <property type="match status" value="1"/>
</dbReference>
<dbReference type="InterPro" id="IPR008920">
    <property type="entry name" value="TF_FadR/GntR_C"/>
</dbReference>
<evidence type="ECO:0000256" key="1">
    <source>
        <dbReference type="ARBA" id="ARBA00023015"/>
    </source>
</evidence>